<sequence>MPPPTSPEEMDEMQDGLPVITLPEHSQTLDKLFRIVYLIQGPSLEGLEETNLVLGAATKYIMESAKDFCIKALMEPKVVEREPLRIFAIAYDHGLEDEARTAAKQFLSQDILIQHVGGQPAPPQELDGVPSTVLYRPFEYVFLSRRYAQFTIADVRWWEEYNEACEIRYGRCDWNSRSMRLRASGMTKKYYEDHRQMAYEVIKDKPCGSPDLPRILTDRVLSHMDWTEYDGCKCCKVILMQTLANFNVELFDMVWKDVEDMIQLAL</sequence>
<name>M2QMW0_CERS8</name>
<proteinExistence type="predicted"/>
<dbReference type="AlphaFoldDB" id="M2QMW0"/>
<evidence type="ECO:0008006" key="3">
    <source>
        <dbReference type="Google" id="ProtNLM"/>
    </source>
</evidence>
<evidence type="ECO:0000313" key="2">
    <source>
        <dbReference type="Proteomes" id="UP000016930"/>
    </source>
</evidence>
<reference evidence="1 2" key="1">
    <citation type="journal article" date="2012" name="Proc. Natl. Acad. Sci. U.S.A.">
        <title>Comparative genomics of Ceriporiopsis subvermispora and Phanerochaete chrysosporium provide insight into selective ligninolysis.</title>
        <authorList>
            <person name="Fernandez-Fueyo E."/>
            <person name="Ruiz-Duenas F.J."/>
            <person name="Ferreira P."/>
            <person name="Floudas D."/>
            <person name="Hibbett D.S."/>
            <person name="Canessa P."/>
            <person name="Larrondo L.F."/>
            <person name="James T.Y."/>
            <person name="Seelenfreund D."/>
            <person name="Lobos S."/>
            <person name="Polanco R."/>
            <person name="Tello M."/>
            <person name="Honda Y."/>
            <person name="Watanabe T."/>
            <person name="Watanabe T."/>
            <person name="Ryu J.S."/>
            <person name="Kubicek C.P."/>
            <person name="Schmoll M."/>
            <person name="Gaskell J."/>
            <person name="Hammel K.E."/>
            <person name="St John F.J."/>
            <person name="Vanden Wymelenberg A."/>
            <person name="Sabat G."/>
            <person name="Splinter BonDurant S."/>
            <person name="Syed K."/>
            <person name="Yadav J.S."/>
            <person name="Doddapaneni H."/>
            <person name="Subramanian V."/>
            <person name="Lavin J.L."/>
            <person name="Oguiza J.A."/>
            <person name="Perez G."/>
            <person name="Pisabarro A.G."/>
            <person name="Ramirez L."/>
            <person name="Santoyo F."/>
            <person name="Master E."/>
            <person name="Coutinho P.M."/>
            <person name="Henrissat B."/>
            <person name="Lombard V."/>
            <person name="Magnuson J.K."/>
            <person name="Kuees U."/>
            <person name="Hori C."/>
            <person name="Igarashi K."/>
            <person name="Samejima M."/>
            <person name="Held B.W."/>
            <person name="Barry K.W."/>
            <person name="LaButti K.M."/>
            <person name="Lapidus A."/>
            <person name="Lindquist E.A."/>
            <person name="Lucas S.M."/>
            <person name="Riley R."/>
            <person name="Salamov A.A."/>
            <person name="Hoffmeister D."/>
            <person name="Schwenk D."/>
            <person name="Hadar Y."/>
            <person name="Yarden O."/>
            <person name="de Vries R.P."/>
            <person name="Wiebenga A."/>
            <person name="Stenlid J."/>
            <person name="Eastwood D."/>
            <person name="Grigoriev I.V."/>
            <person name="Berka R.M."/>
            <person name="Blanchette R.A."/>
            <person name="Kersten P."/>
            <person name="Martinez A.T."/>
            <person name="Vicuna R."/>
            <person name="Cullen D."/>
        </authorList>
    </citation>
    <scope>NUCLEOTIDE SEQUENCE [LARGE SCALE GENOMIC DNA]</scope>
    <source>
        <strain evidence="1 2">B</strain>
    </source>
</reference>
<dbReference type="EMBL" id="KB445806">
    <property type="protein sequence ID" value="EMD33490.1"/>
    <property type="molecule type" value="Genomic_DNA"/>
</dbReference>
<protein>
    <recommendedName>
        <fullName evidence="3">BTB domain-containing protein</fullName>
    </recommendedName>
</protein>
<organism evidence="1 2">
    <name type="scientific">Ceriporiopsis subvermispora (strain B)</name>
    <name type="common">White-rot fungus</name>
    <name type="synonym">Gelatoporia subvermispora</name>
    <dbReference type="NCBI Taxonomy" id="914234"/>
    <lineage>
        <taxon>Eukaryota</taxon>
        <taxon>Fungi</taxon>
        <taxon>Dikarya</taxon>
        <taxon>Basidiomycota</taxon>
        <taxon>Agaricomycotina</taxon>
        <taxon>Agaricomycetes</taxon>
        <taxon>Polyporales</taxon>
        <taxon>Gelatoporiaceae</taxon>
        <taxon>Gelatoporia</taxon>
    </lineage>
</organism>
<gene>
    <name evidence="1" type="ORF">CERSUDRAFT_98598</name>
</gene>
<accession>M2QMW0</accession>
<dbReference type="Proteomes" id="UP000016930">
    <property type="component" value="Unassembled WGS sequence"/>
</dbReference>
<keyword evidence="2" id="KW-1185">Reference proteome</keyword>
<dbReference type="OrthoDB" id="2790546at2759"/>
<dbReference type="STRING" id="914234.M2QMW0"/>
<evidence type="ECO:0000313" key="1">
    <source>
        <dbReference type="EMBL" id="EMD33490.1"/>
    </source>
</evidence>
<dbReference type="HOGENOM" id="CLU_1057679_0_0_1"/>